<dbReference type="RefSeq" id="WP_008688103.1">
    <property type="nucleotide sequence ID" value="NZ_ANOH01000442.1"/>
</dbReference>
<dbReference type="PANTHER" id="PTHR24221:SF654">
    <property type="entry name" value="ATP-BINDING CASSETTE SUB-FAMILY B MEMBER 6"/>
    <property type="match status" value="1"/>
</dbReference>
<evidence type="ECO:0000256" key="4">
    <source>
        <dbReference type="ARBA" id="ARBA00022840"/>
    </source>
</evidence>
<evidence type="ECO:0000313" key="11">
    <source>
        <dbReference type="Proteomes" id="UP000011885"/>
    </source>
</evidence>
<dbReference type="AlphaFoldDB" id="M5U351"/>
<dbReference type="GO" id="GO:0034040">
    <property type="term" value="F:ATPase-coupled lipid transmembrane transporter activity"/>
    <property type="evidence" value="ECO:0007669"/>
    <property type="project" value="TreeGrafter"/>
</dbReference>
<dbReference type="InterPro" id="IPR027417">
    <property type="entry name" value="P-loop_NTPase"/>
</dbReference>
<dbReference type="PANTHER" id="PTHR24221">
    <property type="entry name" value="ATP-BINDING CASSETTE SUB-FAMILY B"/>
    <property type="match status" value="1"/>
</dbReference>
<evidence type="ECO:0000256" key="3">
    <source>
        <dbReference type="ARBA" id="ARBA00022741"/>
    </source>
</evidence>
<evidence type="ECO:0000256" key="7">
    <source>
        <dbReference type="SAM" id="Phobius"/>
    </source>
</evidence>
<keyword evidence="6 7" id="KW-0472">Membrane</keyword>
<evidence type="ECO:0000256" key="6">
    <source>
        <dbReference type="ARBA" id="ARBA00023136"/>
    </source>
</evidence>
<dbReference type="Proteomes" id="UP000011885">
    <property type="component" value="Unassembled WGS sequence"/>
</dbReference>
<evidence type="ECO:0000313" key="10">
    <source>
        <dbReference type="EMBL" id="EMI52276.1"/>
    </source>
</evidence>
<feature type="transmembrane region" description="Helical" evidence="7">
    <location>
        <begin position="29"/>
        <end position="57"/>
    </location>
</feature>
<dbReference type="Gene3D" id="1.20.1560.10">
    <property type="entry name" value="ABC transporter type 1, transmembrane domain"/>
    <property type="match status" value="1"/>
</dbReference>
<dbReference type="Pfam" id="PF00005">
    <property type="entry name" value="ABC_tran"/>
    <property type="match status" value="1"/>
</dbReference>
<gene>
    <name evidence="10" type="ORF">RSSM_06304</name>
</gene>
<dbReference type="SMART" id="SM00382">
    <property type="entry name" value="AAA"/>
    <property type="match status" value="1"/>
</dbReference>
<dbReference type="InterPro" id="IPR036640">
    <property type="entry name" value="ABC1_TM_sf"/>
</dbReference>
<protein>
    <submittedName>
        <fullName evidence="10">ABC-type multidrug transport system, ATPase and permease component</fullName>
    </submittedName>
</protein>
<sequence length="596" mass="65102">MNQPVAKTSFLNTVRGAYRLARPYGRRKLAFVLAVILAQGVSQLAGVASVLPFLAIASDPEAAMASRVGEFIVGFTGISEPRSLIIVAGLISVTALVLANIVNLVSVYVQGRYNASLAHWLRLQLLRHYADLPYSFFINKNSSLLIRAVTSYVTQFSLTIVGPLLTAIASVCTAAMLILAVLIVKPLLTIVGTSIMVAAFCIMFLLLNPRMKANTNKLKRVNNTALIAVNNFFQGVKPIAVHSASDELIESYSKHSLQQAHLQSQLPIFGSLPRSLVEPLAFGGVILYVVYMTANDKSVADILPTLGFVAFVGYRTLPAIQNVYAAVTRVVTASYVMEELKADLDTPVNQHHDSLSEPISWEKQITFEHVDFRHASADEATLRGIDLTIRKGEKLGVVGTTGSGKSTLVDMLLGLHLPTSGKMKIDDTTYGPSHAKAWRQKIGYVPQDIFLLHDSVIANIALGVPSEEIDVERVREVCRIAQVLNFIESELDEKFETIVGERGIRLSGGTKTRIGLARALYHRPEMIVLDEATSALDVATEAAFMKAVFEISDDLTYVVIAHRLSTIETCDRTVTLENGTVQQIAHLPDKHTKGRQ</sequence>
<dbReference type="Gene3D" id="3.40.50.300">
    <property type="entry name" value="P-loop containing nucleotide triphosphate hydrolases"/>
    <property type="match status" value="1"/>
</dbReference>
<dbReference type="GO" id="GO:0005886">
    <property type="term" value="C:plasma membrane"/>
    <property type="evidence" value="ECO:0007669"/>
    <property type="project" value="UniProtKB-SubCell"/>
</dbReference>
<dbReference type="PATRIC" id="fig|1263870.3.peg.6679"/>
<comment type="caution">
    <text evidence="10">The sequence shown here is derived from an EMBL/GenBank/DDBJ whole genome shotgun (WGS) entry which is preliminary data.</text>
</comment>
<dbReference type="SUPFAM" id="SSF90123">
    <property type="entry name" value="ABC transporter transmembrane region"/>
    <property type="match status" value="1"/>
</dbReference>
<evidence type="ECO:0000259" key="8">
    <source>
        <dbReference type="PROSITE" id="PS50893"/>
    </source>
</evidence>
<feature type="transmembrane region" description="Helical" evidence="7">
    <location>
        <begin position="156"/>
        <end position="181"/>
    </location>
</feature>
<evidence type="ECO:0000256" key="5">
    <source>
        <dbReference type="ARBA" id="ARBA00022989"/>
    </source>
</evidence>
<dbReference type="PROSITE" id="PS50929">
    <property type="entry name" value="ABC_TM1F"/>
    <property type="match status" value="1"/>
</dbReference>
<feature type="transmembrane region" description="Helical" evidence="7">
    <location>
        <begin position="84"/>
        <end position="109"/>
    </location>
</feature>
<keyword evidence="4" id="KW-0067">ATP-binding</keyword>
<dbReference type="PROSITE" id="PS50893">
    <property type="entry name" value="ABC_TRANSPORTER_2"/>
    <property type="match status" value="1"/>
</dbReference>
<dbReference type="InterPro" id="IPR039421">
    <property type="entry name" value="Type_1_exporter"/>
</dbReference>
<feature type="domain" description="ABC transmembrane type-1" evidence="9">
    <location>
        <begin position="30"/>
        <end position="263"/>
    </location>
</feature>
<dbReference type="SUPFAM" id="SSF52540">
    <property type="entry name" value="P-loop containing nucleoside triphosphate hydrolases"/>
    <property type="match status" value="1"/>
</dbReference>
<dbReference type="GO" id="GO:0016887">
    <property type="term" value="F:ATP hydrolysis activity"/>
    <property type="evidence" value="ECO:0007669"/>
    <property type="project" value="InterPro"/>
</dbReference>
<reference evidence="10 11" key="1">
    <citation type="journal article" date="2013" name="Mar. Genomics">
        <title>Expression of sulfatases in Rhodopirellula baltica and the diversity of sulfatases in the genus Rhodopirellula.</title>
        <authorList>
            <person name="Wegner C.E."/>
            <person name="Richter-Heitmann T."/>
            <person name="Klindworth A."/>
            <person name="Klockow C."/>
            <person name="Richter M."/>
            <person name="Achstetter T."/>
            <person name="Glockner F.O."/>
            <person name="Harder J."/>
        </authorList>
    </citation>
    <scope>NUCLEOTIDE SEQUENCE [LARGE SCALE GENOMIC DNA]</scope>
    <source>
        <strain evidence="10 11">SM41</strain>
    </source>
</reference>
<dbReference type="GO" id="GO:0005524">
    <property type="term" value="F:ATP binding"/>
    <property type="evidence" value="ECO:0007669"/>
    <property type="project" value="UniProtKB-KW"/>
</dbReference>
<dbReference type="InterPro" id="IPR003439">
    <property type="entry name" value="ABC_transporter-like_ATP-bd"/>
</dbReference>
<name>M5U351_9BACT</name>
<dbReference type="OrthoDB" id="9770415at2"/>
<dbReference type="Pfam" id="PF00664">
    <property type="entry name" value="ABC_membrane"/>
    <property type="match status" value="1"/>
</dbReference>
<proteinExistence type="predicted"/>
<dbReference type="InterPro" id="IPR011527">
    <property type="entry name" value="ABC1_TM_dom"/>
</dbReference>
<dbReference type="EMBL" id="ANOH01000442">
    <property type="protein sequence ID" value="EMI52276.1"/>
    <property type="molecule type" value="Genomic_DNA"/>
</dbReference>
<accession>M5U351</accession>
<keyword evidence="3" id="KW-0547">Nucleotide-binding</keyword>
<keyword evidence="5 7" id="KW-1133">Transmembrane helix</keyword>
<feature type="domain" description="ABC transporter" evidence="8">
    <location>
        <begin position="365"/>
        <end position="596"/>
    </location>
</feature>
<dbReference type="GO" id="GO:0140359">
    <property type="term" value="F:ABC-type transporter activity"/>
    <property type="evidence" value="ECO:0007669"/>
    <property type="project" value="InterPro"/>
</dbReference>
<keyword evidence="2 7" id="KW-0812">Transmembrane</keyword>
<organism evidence="10 11">
    <name type="scientific">Rhodopirellula sallentina SM41</name>
    <dbReference type="NCBI Taxonomy" id="1263870"/>
    <lineage>
        <taxon>Bacteria</taxon>
        <taxon>Pseudomonadati</taxon>
        <taxon>Planctomycetota</taxon>
        <taxon>Planctomycetia</taxon>
        <taxon>Pirellulales</taxon>
        <taxon>Pirellulaceae</taxon>
        <taxon>Rhodopirellula</taxon>
    </lineage>
</organism>
<evidence type="ECO:0000259" key="9">
    <source>
        <dbReference type="PROSITE" id="PS50929"/>
    </source>
</evidence>
<keyword evidence="11" id="KW-1185">Reference proteome</keyword>
<feature type="transmembrane region" description="Helical" evidence="7">
    <location>
        <begin position="187"/>
        <end position="207"/>
    </location>
</feature>
<evidence type="ECO:0000256" key="2">
    <source>
        <dbReference type="ARBA" id="ARBA00022692"/>
    </source>
</evidence>
<comment type="subcellular location">
    <subcellularLocation>
        <location evidence="1">Cell membrane</location>
        <topology evidence="1">Multi-pass membrane protein</topology>
    </subcellularLocation>
</comment>
<evidence type="ECO:0000256" key="1">
    <source>
        <dbReference type="ARBA" id="ARBA00004651"/>
    </source>
</evidence>
<dbReference type="InterPro" id="IPR003593">
    <property type="entry name" value="AAA+_ATPase"/>
</dbReference>